<dbReference type="GO" id="GO:0052651">
    <property type="term" value="P:monoacylglycerol catabolic process"/>
    <property type="evidence" value="ECO:0007669"/>
    <property type="project" value="TreeGrafter"/>
</dbReference>
<dbReference type="GO" id="GO:0005789">
    <property type="term" value="C:endoplasmic reticulum membrane"/>
    <property type="evidence" value="ECO:0007669"/>
    <property type="project" value="TreeGrafter"/>
</dbReference>
<proteinExistence type="predicted"/>
<dbReference type="GO" id="GO:0006660">
    <property type="term" value="P:phosphatidylserine catabolic process"/>
    <property type="evidence" value="ECO:0007669"/>
    <property type="project" value="TreeGrafter"/>
</dbReference>
<protein>
    <submittedName>
        <fullName evidence="1">Uncharacterized protein</fullName>
    </submittedName>
</protein>
<dbReference type="GO" id="GO:0004622">
    <property type="term" value="F:phosphatidylcholine lysophospholipase activity"/>
    <property type="evidence" value="ECO:0007669"/>
    <property type="project" value="TreeGrafter"/>
</dbReference>
<gene>
    <name evidence="1" type="ORF">LNINA_LOCUS8436</name>
</gene>
<dbReference type="InterPro" id="IPR029058">
    <property type="entry name" value="AB_hydrolase_fold"/>
</dbReference>
<evidence type="ECO:0000313" key="2">
    <source>
        <dbReference type="Proteomes" id="UP001497472"/>
    </source>
</evidence>
<sequence length="231" mass="26067">MFPVNYPKNLDFENPESCNVMGGRNFSIQFDSRVDNCPIKLGYGDSTRVRPTESGVVEDALRVYSWLIDVVDKGKRPFVILWGHSLGTAIASNLVANMLDLCRNNRQKCVPAPDALVLEAPFNNLLDEIEKHPFSKLVAWLPYYKRSFIKPFSSSSEYSFTTDEYLSRVPGLPILILHSKGDRIVPYELAIKLHDCVARSRAKGGGPLQMHVFDKGHNDLCEARDLPQVIR</sequence>
<dbReference type="PANTHER" id="PTHR12277">
    <property type="entry name" value="ALPHA/BETA HYDROLASE DOMAIN-CONTAINING PROTEIN"/>
    <property type="match status" value="1"/>
</dbReference>
<name>A0AAV1JKB4_9NEOP</name>
<dbReference type="AlphaFoldDB" id="A0AAV1JKB4"/>
<dbReference type="PANTHER" id="PTHR12277:SF194">
    <property type="entry name" value="FI04476P"/>
    <property type="match status" value="1"/>
</dbReference>
<dbReference type="EMBL" id="CAVLEF010000011">
    <property type="protein sequence ID" value="CAK1549104.1"/>
    <property type="molecule type" value="Genomic_DNA"/>
</dbReference>
<comment type="caution">
    <text evidence="1">The sequence shown here is derived from an EMBL/GenBank/DDBJ whole genome shotgun (WGS) entry which is preliminary data.</text>
</comment>
<reference evidence="1 2" key="1">
    <citation type="submission" date="2023-11" db="EMBL/GenBank/DDBJ databases">
        <authorList>
            <person name="Okamura Y."/>
        </authorList>
    </citation>
    <scope>NUCLEOTIDE SEQUENCE [LARGE SCALE GENOMIC DNA]</scope>
</reference>
<dbReference type="SUPFAM" id="SSF53474">
    <property type="entry name" value="alpha/beta-Hydrolases"/>
    <property type="match status" value="1"/>
</dbReference>
<evidence type="ECO:0000313" key="1">
    <source>
        <dbReference type="EMBL" id="CAK1549104.1"/>
    </source>
</evidence>
<keyword evidence="2" id="KW-1185">Reference proteome</keyword>
<dbReference type="Proteomes" id="UP001497472">
    <property type="component" value="Unassembled WGS sequence"/>
</dbReference>
<accession>A0AAV1JKB4</accession>
<organism evidence="1 2">
    <name type="scientific">Leptosia nina</name>
    <dbReference type="NCBI Taxonomy" id="320188"/>
    <lineage>
        <taxon>Eukaryota</taxon>
        <taxon>Metazoa</taxon>
        <taxon>Ecdysozoa</taxon>
        <taxon>Arthropoda</taxon>
        <taxon>Hexapoda</taxon>
        <taxon>Insecta</taxon>
        <taxon>Pterygota</taxon>
        <taxon>Neoptera</taxon>
        <taxon>Endopterygota</taxon>
        <taxon>Lepidoptera</taxon>
        <taxon>Glossata</taxon>
        <taxon>Ditrysia</taxon>
        <taxon>Papilionoidea</taxon>
        <taxon>Pieridae</taxon>
        <taxon>Pierinae</taxon>
        <taxon>Leptosia</taxon>
    </lineage>
</organism>
<dbReference type="Gene3D" id="3.40.50.1820">
    <property type="entry name" value="alpha/beta hydrolase"/>
    <property type="match status" value="1"/>
</dbReference>
<dbReference type="GO" id="GO:0047372">
    <property type="term" value="F:monoacylglycerol lipase activity"/>
    <property type="evidence" value="ECO:0007669"/>
    <property type="project" value="TreeGrafter"/>
</dbReference>